<dbReference type="PANTHER" id="PTHR12333">
    <property type="entry name" value="COMM DOMAIN CONTAINING PROTEIN 10"/>
    <property type="match status" value="1"/>
</dbReference>
<evidence type="ECO:0000313" key="2">
    <source>
        <dbReference type="EMBL" id="NOV47092.1"/>
    </source>
</evidence>
<dbReference type="AlphaFoldDB" id="A0A6M2DLG0"/>
<dbReference type="InterPro" id="IPR017920">
    <property type="entry name" value="COMM"/>
</dbReference>
<accession>A0A6M2DLG0</accession>
<protein>
    <submittedName>
        <fullName evidence="2">Putative comm domain-containing protein 10</fullName>
    </submittedName>
</protein>
<organism evidence="2">
    <name type="scientific">Xenopsylla cheopis</name>
    <name type="common">Oriental rat flea</name>
    <name type="synonym">Pulex cheopis</name>
    <dbReference type="NCBI Taxonomy" id="163159"/>
    <lineage>
        <taxon>Eukaryota</taxon>
        <taxon>Metazoa</taxon>
        <taxon>Ecdysozoa</taxon>
        <taxon>Arthropoda</taxon>
        <taxon>Hexapoda</taxon>
        <taxon>Insecta</taxon>
        <taxon>Pterygota</taxon>
        <taxon>Neoptera</taxon>
        <taxon>Endopterygota</taxon>
        <taxon>Siphonaptera</taxon>
        <taxon>Pulicidae</taxon>
        <taxon>Xenopsyllinae</taxon>
        <taxon>Xenopsylla</taxon>
    </lineage>
</organism>
<dbReference type="InterPro" id="IPR037361">
    <property type="entry name" value="COMMD10"/>
</dbReference>
<dbReference type="Pfam" id="PF21672">
    <property type="entry name" value="COMM_HN"/>
    <property type="match status" value="1"/>
</dbReference>
<name>A0A6M2DLG0_XENCH</name>
<evidence type="ECO:0000259" key="1">
    <source>
        <dbReference type="PROSITE" id="PS51269"/>
    </source>
</evidence>
<dbReference type="Pfam" id="PF07258">
    <property type="entry name" value="COMM_domain"/>
    <property type="match status" value="1"/>
</dbReference>
<sequence length="197" mass="23008">MDLKLYTVNNKIKNAITLINNIDEKKYPILVSHINDMLENKNEFTAEEITKLETSLKLNSYEVQLLISTVQYLLNENDKYVIKPSILQTKMISLGLNESRVAPFIKIWMKNNKELLEDLCPDDLNKPKRLENIKWQLSLQVCSRAKQKQKVPKALLQFNLSQDDKEDLCEFEMDHEELSAFYNQLESIQQKLDALSS</sequence>
<dbReference type="PANTHER" id="PTHR12333:SF0">
    <property type="entry name" value="COMM DOMAIN-CONTAINING PROTEIN 10"/>
    <property type="match status" value="1"/>
</dbReference>
<dbReference type="PROSITE" id="PS51269">
    <property type="entry name" value="COMM"/>
    <property type="match status" value="1"/>
</dbReference>
<reference evidence="2" key="1">
    <citation type="submission" date="2020-03" db="EMBL/GenBank/DDBJ databases">
        <title>Transcriptomic Profiling of the Digestive Tract of the Rat Flea, Xenopsylla cheopis, Following Blood Feeding and Infection with Yersinia pestis.</title>
        <authorList>
            <person name="Bland D.M."/>
            <person name="Martens C.A."/>
            <person name="Virtaneva K."/>
            <person name="Kanakabandi K."/>
            <person name="Long D."/>
            <person name="Rosenke R."/>
            <person name="Saturday G.A."/>
            <person name="Hoyt F.H."/>
            <person name="Bruno D.P."/>
            <person name="Ribeiro J.M.C."/>
            <person name="Hinnebusch J."/>
        </authorList>
    </citation>
    <scope>NUCLEOTIDE SEQUENCE</scope>
</reference>
<proteinExistence type="predicted"/>
<dbReference type="EMBL" id="GIIL01003366">
    <property type="protein sequence ID" value="NOV47092.1"/>
    <property type="molecule type" value="Transcribed_RNA"/>
</dbReference>
<feature type="domain" description="COMM" evidence="1">
    <location>
        <begin position="129"/>
        <end position="196"/>
    </location>
</feature>